<dbReference type="GeneID" id="40088076"/>
<dbReference type="KEGG" id="vg:40088076"/>
<protein>
    <submittedName>
        <fullName evidence="1">Uncharacterized protein</fullName>
    </submittedName>
</protein>
<sequence length="119" mass="14385">MNTFEESFPFLTVLRYLDKEYVGIIGNSDNHITSVYVMDNLPNEQLRTHFINCCNEWWWETNRQIPINIVLKDKWSIFRPHMKTFITKDVHFVSGYRPPIENPINKKPKKRQVEFIKRV</sequence>
<dbReference type="Proteomes" id="UP000223025">
    <property type="component" value="Segment"/>
</dbReference>
<evidence type="ECO:0000313" key="2">
    <source>
        <dbReference type="Proteomes" id="UP000223025"/>
    </source>
</evidence>
<dbReference type="EMBL" id="MF403008">
    <property type="protein sequence ID" value="ASV44694.1"/>
    <property type="molecule type" value="Genomic_DNA"/>
</dbReference>
<dbReference type="OrthoDB" id="21686at10239"/>
<dbReference type="RefSeq" id="YP_009611738.1">
    <property type="nucleotide sequence ID" value="NC_042013.1"/>
</dbReference>
<evidence type="ECO:0000313" key="1">
    <source>
        <dbReference type="EMBL" id="ASV44694.1"/>
    </source>
</evidence>
<accession>A0A223VZY9</accession>
<organism evidence="1 2">
    <name type="scientific">Agrobacterium phage Atu_ph07</name>
    <dbReference type="NCBI Taxonomy" id="2024264"/>
    <lineage>
        <taxon>Viruses</taxon>
        <taxon>Duplodnaviria</taxon>
        <taxon>Heunggongvirae</taxon>
        <taxon>Uroviricota</taxon>
        <taxon>Caudoviricetes</taxon>
        <taxon>Polybotosvirus</taxon>
        <taxon>Polybotosvirus Atuph07</taxon>
    </lineage>
</organism>
<proteinExistence type="predicted"/>
<name>A0A223VZY9_9CAUD</name>
<reference evidence="1 2" key="1">
    <citation type="submission" date="2017-06" db="EMBL/GenBank/DDBJ databases">
        <authorList>
            <person name="Kim H.J."/>
            <person name="Triplett B.A."/>
        </authorList>
    </citation>
    <scope>NUCLEOTIDE SEQUENCE [LARGE SCALE GENOMIC DNA]</scope>
</reference>
<keyword evidence="2" id="KW-1185">Reference proteome</keyword>